<dbReference type="Gene3D" id="3.90.70.130">
    <property type="match status" value="1"/>
</dbReference>
<evidence type="ECO:0000259" key="7">
    <source>
        <dbReference type="Pfam" id="PF20908"/>
    </source>
</evidence>
<dbReference type="EMBL" id="SSTD01017768">
    <property type="protein sequence ID" value="TYJ99214.1"/>
    <property type="molecule type" value="Genomic_DNA"/>
</dbReference>
<organism evidence="8 9">
    <name type="scientific">Cucumis melo var. makuwa</name>
    <name type="common">Oriental melon</name>
    <dbReference type="NCBI Taxonomy" id="1194695"/>
    <lineage>
        <taxon>Eukaryota</taxon>
        <taxon>Viridiplantae</taxon>
        <taxon>Streptophyta</taxon>
        <taxon>Embryophyta</taxon>
        <taxon>Tracheophyta</taxon>
        <taxon>Spermatophyta</taxon>
        <taxon>Magnoliopsida</taxon>
        <taxon>eudicotyledons</taxon>
        <taxon>Gunneridae</taxon>
        <taxon>Pentapetalae</taxon>
        <taxon>rosids</taxon>
        <taxon>fabids</taxon>
        <taxon>Cucurbitales</taxon>
        <taxon>Cucurbitaceae</taxon>
        <taxon>Benincaseae</taxon>
        <taxon>Cucumis</taxon>
    </lineage>
</organism>
<comment type="caution">
    <text evidence="8">The sequence shown here is derived from an EMBL/GenBank/DDBJ whole genome shotgun (WGS) entry which is preliminary data.</text>
</comment>
<evidence type="ECO:0000256" key="2">
    <source>
        <dbReference type="ARBA" id="ARBA00022670"/>
    </source>
</evidence>
<keyword evidence="5" id="KW-0788">Thiol protease</keyword>
<feature type="domain" description="UFSP2 second" evidence="7">
    <location>
        <begin position="273"/>
        <end position="420"/>
    </location>
</feature>
<dbReference type="Proteomes" id="UP000321947">
    <property type="component" value="Unassembled WGS sequence"/>
</dbReference>
<evidence type="ECO:0000256" key="1">
    <source>
        <dbReference type="ARBA" id="ARBA00008552"/>
    </source>
</evidence>
<evidence type="ECO:0000256" key="4">
    <source>
        <dbReference type="ARBA" id="ARBA00022801"/>
    </source>
</evidence>
<reference evidence="8 9" key="1">
    <citation type="submission" date="2019-08" db="EMBL/GenBank/DDBJ databases">
        <title>Draft genome sequences of two oriental melons (Cucumis melo L. var makuwa).</title>
        <authorList>
            <person name="Kwon S.-Y."/>
        </authorList>
    </citation>
    <scope>NUCLEOTIDE SEQUENCE [LARGE SCALE GENOMIC DNA]</scope>
    <source>
        <strain evidence="9">cv. Chang Bougi</strain>
        <tissue evidence="8">Leaf</tissue>
    </source>
</reference>
<dbReference type="PANTHER" id="PTHR48153:SF2">
    <property type="entry name" value="UFM1-SPECIFIC PROTEASE 2"/>
    <property type="match status" value="1"/>
</dbReference>
<evidence type="ECO:0000256" key="3">
    <source>
        <dbReference type="ARBA" id="ARBA00022786"/>
    </source>
</evidence>
<evidence type="ECO:0000256" key="5">
    <source>
        <dbReference type="ARBA" id="ARBA00022807"/>
    </source>
</evidence>
<keyword evidence="2 8" id="KW-0645">Protease</keyword>
<feature type="domain" description="UFSP1/2/DUB catalytic" evidence="6">
    <location>
        <begin position="491"/>
        <end position="642"/>
    </location>
</feature>
<dbReference type="InterPro" id="IPR049387">
    <property type="entry name" value="UFSP2-like_2nd"/>
</dbReference>
<name>A0A5D3BJM4_CUCMM</name>
<dbReference type="GO" id="GO:0006508">
    <property type="term" value="P:proteolysis"/>
    <property type="evidence" value="ECO:0007669"/>
    <property type="project" value="UniProtKB-KW"/>
</dbReference>
<evidence type="ECO:0000259" key="6">
    <source>
        <dbReference type="Pfam" id="PF07910"/>
    </source>
</evidence>
<evidence type="ECO:0000313" key="9">
    <source>
        <dbReference type="Proteomes" id="UP000321947"/>
    </source>
</evidence>
<dbReference type="Pfam" id="PF20908">
    <property type="entry name" value="UfSP2_N"/>
    <property type="match status" value="1"/>
</dbReference>
<keyword evidence="3" id="KW-0833">Ubl conjugation pathway</keyword>
<dbReference type="PANTHER" id="PTHR48153">
    <property type="entry name" value="UFM1-SPECIFIC PROTEASE 2"/>
    <property type="match status" value="1"/>
</dbReference>
<keyword evidence="4" id="KW-0378">Hydrolase</keyword>
<dbReference type="InterPro" id="IPR012462">
    <property type="entry name" value="UFSP1/2_DUB_cat"/>
</dbReference>
<dbReference type="SUPFAM" id="SSF54001">
    <property type="entry name" value="Cysteine proteinases"/>
    <property type="match status" value="1"/>
</dbReference>
<evidence type="ECO:0000313" key="8">
    <source>
        <dbReference type="EMBL" id="TYJ99214.1"/>
    </source>
</evidence>
<accession>A0A5D3BJM4</accession>
<gene>
    <name evidence="8" type="ORF">E5676_scaffold248G004240</name>
</gene>
<sequence>MEEVDEKQCIRILPHKLVLQKKEPALQWLIGSPFLSPLTIVSTLRCIHHSSPPESVSPDFTKEAEELRTLLLKGFSIVGALVVGNFNVDEHASQAIDAARKLNQILSHGEKTEKQLLIGAVADINSVDIHFFVSRSENDTSLDSVSSVMYENNPEKYIWERGCLLRCELPISVPLYIPLDSPSDVEKTYEQATESVISKLRDPEVVYVVEQVNKNTSEDPCPVILRGSLMDFQINLSKFRHLNDASQNADRMSLPCANFCLKSKTECSTFPLQNADIIQVSVLLNSSAKSEKSSAPVVEYFPATDKTRLLVVNLKAEVLCYAAKFLPLTYAVSMLIIPGLVDQLNLIKNAILPNLSKQLPQLVPYHFCPPGFLHPITAIYELTYGETEMKQVELRKALHLRLGLPFDRPVLRIASALDFSGRKDNLPQKGSFLLKDVHIGIPSSGGRLMIALKCRPFFLSRLLVNQIQIVQFQVATCLWFRGHMCTIIIFKKGWGCAYRSLQTIISWFRLQHYTSIDVPSHSSPIFREIQEALVEIGDKDDSFIGSREWIGAIELSFVLDKLLGVSCKIINVRSGAELPEKCRELAAHFESQGTPIMIGGGVLAYTLLGVDYNEASGDCGFLILDPHYTGSDEVKKIVSGGWACKQIAYGLAIEGA</sequence>
<dbReference type="AlphaFoldDB" id="A0A5D3BJM4"/>
<protein>
    <submittedName>
        <fullName evidence="8">Putative Ufm1-specific protease</fullName>
    </submittedName>
</protein>
<dbReference type="Pfam" id="PF07910">
    <property type="entry name" value="Peptidase_C78"/>
    <property type="match status" value="1"/>
</dbReference>
<comment type="similarity">
    <text evidence="1">Belongs to the peptidase C78 family.</text>
</comment>
<dbReference type="InterPro" id="IPR038765">
    <property type="entry name" value="Papain-like_cys_pep_sf"/>
</dbReference>
<dbReference type="GO" id="GO:0071567">
    <property type="term" value="F:deUFMylase activity"/>
    <property type="evidence" value="ECO:0007669"/>
    <property type="project" value="TreeGrafter"/>
</dbReference>
<proteinExistence type="inferred from homology"/>